<feature type="compositionally biased region" description="Polar residues" evidence="1">
    <location>
        <begin position="203"/>
        <end position="215"/>
    </location>
</feature>
<protein>
    <recommendedName>
        <fullName evidence="5">Secreted protein</fullName>
    </recommendedName>
</protein>
<feature type="compositionally biased region" description="Polar residues" evidence="1">
    <location>
        <begin position="225"/>
        <end position="246"/>
    </location>
</feature>
<feature type="compositionally biased region" description="Polar residues" evidence="1">
    <location>
        <begin position="325"/>
        <end position="339"/>
    </location>
</feature>
<accession>A0A5C6EMR2</accession>
<sequence precursor="true">MHSSRRRTTTAMLILLLTLGILWGTPVTAEDDATFQPYTVYVAQEESHARCGPSADAYRTDELRHGQALEVYFEAKDGWLGIRPPESAFCWIPAETVKLDASGDNGLVIEDHTVAWIGTHLGRARSYKWQVQLAEGEPVAVIGKSEREGPDGPQLWYRIVPPSGEFRWVHRDQVVTNSEELIASLDREVPREEIMFAEAGPTSPRNSIESTSRQRSGIRDPRSQVGANTKPQSVPTSRPASRSSVADTKPVSSRRVIDEPELVQASGQSVLDNAAYDNGVEMMPIGSGLKESWQANQIRRTTDQPLGSIQQSGSGEDLAALHSPPSLSTGTSNDASSVEPTKRKGLIASVAFLGRPKLGPIGAEQNATQIEPASEDSWVSGIGRRIAAATTTEPPMAPQTQAASMQAFASPSEPVQSPATLGAPSPVMQVSGSLPMPAQQLSPAASGWAPSNGMAPAVVAPILNQVNAKPMNVVSSQRIEQIRQEASGADIDTLTLLLSRLMSAQASGLETEPVAAAARQLVGTANDTAIATRARKLAERADQYARLANRRDGNAMIRNQGDLMLADAQTPEIDSLEIPSGLGTIASAIGLGAPQAPSASEAVPAFSGQLVQVYSARPNSPPFALTDNTGRTVAYVTPIPGVNLRTHLNSHVNVIGTAGYLPGLNMPHVLASQAVRTPQ</sequence>
<feature type="compositionally biased region" description="Polar residues" evidence="1">
    <location>
        <begin position="304"/>
        <end position="314"/>
    </location>
</feature>
<dbReference type="Proteomes" id="UP000317977">
    <property type="component" value="Unassembled WGS sequence"/>
</dbReference>
<feature type="region of interest" description="Disordered" evidence="1">
    <location>
        <begin position="304"/>
        <end position="341"/>
    </location>
</feature>
<feature type="signal peptide" evidence="2">
    <location>
        <begin position="1"/>
        <end position="29"/>
    </location>
</feature>
<comment type="caution">
    <text evidence="3">The sequence shown here is derived from an EMBL/GenBank/DDBJ whole genome shotgun (WGS) entry which is preliminary data.</text>
</comment>
<dbReference type="EMBL" id="SJPX01000004">
    <property type="protein sequence ID" value="TWU49644.1"/>
    <property type="molecule type" value="Genomic_DNA"/>
</dbReference>
<feature type="chain" id="PRO_5022659756" description="Secreted protein" evidence="2">
    <location>
        <begin position="30"/>
        <end position="679"/>
    </location>
</feature>
<feature type="region of interest" description="Disordered" evidence="1">
    <location>
        <begin position="196"/>
        <end position="264"/>
    </location>
</feature>
<gene>
    <name evidence="3" type="ORF">Poly59_42660</name>
</gene>
<organism evidence="3 4">
    <name type="scientific">Rubripirellula reticaptiva</name>
    <dbReference type="NCBI Taxonomy" id="2528013"/>
    <lineage>
        <taxon>Bacteria</taxon>
        <taxon>Pseudomonadati</taxon>
        <taxon>Planctomycetota</taxon>
        <taxon>Planctomycetia</taxon>
        <taxon>Pirellulales</taxon>
        <taxon>Pirellulaceae</taxon>
        <taxon>Rubripirellula</taxon>
    </lineage>
</organism>
<evidence type="ECO:0000313" key="3">
    <source>
        <dbReference type="EMBL" id="TWU49644.1"/>
    </source>
</evidence>
<evidence type="ECO:0000313" key="4">
    <source>
        <dbReference type="Proteomes" id="UP000317977"/>
    </source>
</evidence>
<evidence type="ECO:0000256" key="2">
    <source>
        <dbReference type="SAM" id="SignalP"/>
    </source>
</evidence>
<reference evidence="3 4" key="1">
    <citation type="submission" date="2019-02" db="EMBL/GenBank/DDBJ databases">
        <title>Deep-cultivation of Planctomycetes and their phenomic and genomic characterization uncovers novel biology.</title>
        <authorList>
            <person name="Wiegand S."/>
            <person name="Jogler M."/>
            <person name="Boedeker C."/>
            <person name="Pinto D."/>
            <person name="Vollmers J."/>
            <person name="Rivas-Marin E."/>
            <person name="Kohn T."/>
            <person name="Peeters S.H."/>
            <person name="Heuer A."/>
            <person name="Rast P."/>
            <person name="Oberbeckmann S."/>
            <person name="Bunk B."/>
            <person name="Jeske O."/>
            <person name="Meyerdierks A."/>
            <person name="Storesund J.E."/>
            <person name="Kallscheuer N."/>
            <person name="Luecker S."/>
            <person name="Lage O.M."/>
            <person name="Pohl T."/>
            <person name="Merkel B.J."/>
            <person name="Hornburger P."/>
            <person name="Mueller R.-W."/>
            <person name="Bruemmer F."/>
            <person name="Labrenz M."/>
            <person name="Spormann A.M."/>
            <person name="Op Den Camp H."/>
            <person name="Overmann J."/>
            <person name="Amann R."/>
            <person name="Jetten M.S.M."/>
            <person name="Mascher T."/>
            <person name="Medema M.H."/>
            <person name="Devos D.P."/>
            <person name="Kaster A.-K."/>
            <person name="Ovreas L."/>
            <person name="Rohde M."/>
            <person name="Galperin M.Y."/>
            <person name="Jogler C."/>
        </authorList>
    </citation>
    <scope>NUCLEOTIDE SEQUENCE [LARGE SCALE GENOMIC DNA]</scope>
    <source>
        <strain evidence="3 4">Poly59</strain>
    </source>
</reference>
<keyword evidence="2" id="KW-0732">Signal</keyword>
<evidence type="ECO:0000256" key="1">
    <source>
        <dbReference type="SAM" id="MobiDB-lite"/>
    </source>
</evidence>
<evidence type="ECO:0008006" key="5">
    <source>
        <dbReference type="Google" id="ProtNLM"/>
    </source>
</evidence>
<name>A0A5C6EMR2_9BACT</name>
<proteinExistence type="predicted"/>
<keyword evidence="4" id="KW-1185">Reference proteome</keyword>
<dbReference type="AlphaFoldDB" id="A0A5C6EMR2"/>